<dbReference type="Proteomes" id="UP000503462">
    <property type="component" value="Chromosome 4"/>
</dbReference>
<name>A0A6H0Y3C8_9PEZI</name>
<dbReference type="PANTHER" id="PTHR42085:SF1">
    <property type="entry name" value="F-BOX DOMAIN-CONTAINING PROTEIN"/>
    <property type="match status" value="1"/>
</dbReference>
<dbReference type="OrthoDB" id="5413827at2759"/>
<dbReference type="InterPro" id="IPR038883">
    <property type="entry name" value="AN11006-like"/>
</dbReference>
<organism evidence="1 2">
    <name type="scientific">Peltaster fructicola</name>
    <dbReference type="NCBI Taxonomy" id="286661"/>
    <lineage>
        <taxon>Eukaryota</taxon>
        <taxon>Fungi</taxon>
        <taxon>Dikarya</taxon>
        <taxon>Ascomycota</taxon>
        <taxon>Pezizomycotina</taxon>
        <taxon>Dothideomycetes</taxon>
        <taxon>Dothideomycetes incertae sedis</taxon>
        <taxon>Peltaster</taxon>
    </lineage>
</organism>
<keyword evidence="2" id="KW-1185">Reference proteome</keyword>
<protein>
    <recommendedName>
        <fullName evidence="3">F-box domain-containing protein</fullName>
    </recommendedName>
</protein>
<accession>A0A6H0Y3C8</accession>
<evidence type="ECO:0000313" key="2">
    <source>
        <dbReference type="Proteomes" id="UP000503462"/>
    </source>
</evidence>
<evidence type="ECO:0008006" key="3">
    <source>
        <dbReference type="Google" id="ProtNLM"/>
    </source>
</evidence>
<dbReference type="AlphaFoldDB" id="A0A6H0Y3C8"/>
<sequence length="274" mass="30428">MSTAPTSFFTLPAELRNQIYGLVWSRNDNIPSAAPERSPLAEALLLDTHRSGKAKSEPQYGAHMALLLVCRQIRTEADLLALSRTTFHLTGKSVLPDAFHSQISTLSTCQIKSIRKLTLTARVTHLRAMNEAWEGLPFGHPCLHLDRLVIVPQKPDTSGSCYAEVADLSQCHTLAYVLAETLKSLRRVTCVEVQNHGCFNGLVWRLLYRCLVYRMWRWGGIACGLKFAASDAGDDDSGKEWFKVMIGDEHEGHEVGAEVCRLMGKEGMDPGLFS</sequence>
<reference evidence="1 2" key="1">
    <citation type="journal article" date="2016" name="Sci. Rep.">
        <title>Peltaster fructicola genome reveals evolution from an invasive phytopathogen to an ectophytic parasite.</title>
        <authorList>
            <person name="Xu C."/>
            <person name="Chen H."/>
            <person name="Gleason M.L."/>
            <person name="Xu J.R."/>
            <person name="Liu H."/>
            <person name="Zhang R."/>
            <person name="Sun G."/>
        </authorList>
    </citation>
    <scope>NUCLEOTIDE SEQUENCE [LARGE SCALE GENOMIC DNA]</scope>
    <source>
        <strain evidence="1 2">LNHT1506</strain>
    </source>
</reference>
<proteinExistence type="predicted"/>
<dbReference type="PANTHER" id="PTHR42085">
    <property type="entry name" value="F-BOX DOMAIN-CONTAINING PROTEIN"/>
    <property type="match status" value="1"/>
</dbReference>
<dbReference type="EMBL" id="CP051142">
    <property type="protein sequence ID" value="QIX01348.1"/>
    <property type="molecule type" value="Genomic_DNA"/>
</dbReference>
<gene>
    <name evidence="1" type="ORF">AMS68_006865</name>
</gene>
<evidence type="ECO:0000313" key="1">
    <source>
        <dbReference type="EMBL" id="QIX01348.1"/>
    </source>
</evidence>